<gene>
    <name evidence="1" type="ORF">AJ81_05365</name>
</gene>
<dbReference type="AlphaFoldDB" id="A0A0X1KTU9"/>
<reference evidence="1 2" key="1">
    <citation type="submission" date="2014-01" db="EMBL/GenBank/DDBJ databases">
        <title>Genome sequencing of Thermotog hypogea.</title>
        <authorList>
            <person name="Zhang X."/>
            <person name="Alvare G."/>
            <person name="Fristensky B."/>
            <person name="Chen L."/>
            <person name="Suen T."/>
            <person name="Chen Q."/>
            <person name="Ma K."/>
        </authorList>
    </citation>
    <scope>NUCLEOTIDE SEQUENCE [LARGE SCALE GENOMIC DNA]</scope>
    <source>
        <strain evidence="1 2">DSM 11164</strain>
    </source>
</reference>
<accession>A0A0X1KTU9</accession>
<evidence type="ECO:0000313" key="2">
    <source>
        <dbReference type="Proteomes" id="UP000077469"/>
    </source>
</evidence>
<dbReference type="STRING" id="1123384.AJ81_05365"/>
<keyword evidence="2" id="KW-1185">Reference proteome</keyword>
<dbReference type="PaxDb" id="1123384-AJ81_05365"/>
<dbReference type="PATRIC" id="fig|1123384.7.peg.1061"/>
<evidence type="ECO:0000313" key="1">
    <source>
        <dbReference type="EMBL" id="AJC74747.1"/>
    </source>
</evidence>
<protein>
    <submittedName>
        <fullName evidence="1">Uncharacterized protein</fullName>
    </submittedName>
</protein>
<organism evidence="1 2">
    <name type="scientific">Pseudothermotoga hypogea DSM 11164 = NBRC 106472</name>
    <dbReference type="NCBI Taxonomy" id="1123384"/>
    <lineage>
        <taxon>Bacteria</taxon>
        <taxon>Thermotogati</taxon>
        <taxon>Thermotogota</taxon>
        <taxon>Thermotogae</taxon>
        <taxon>Thermotogales</taxon>
        <taxon>Thermotogaceae</taxon>
        <taxon>Pseudothermotoga</taxon>
    </lineage>
</organism>
<name>A0A0X1KTU9_9THEM</name>
<proteinExistence type="predicted"/>
<dbReference type="Proteomes" id="UP000077469">
    <property type="component" value="Chromosome"/>
</dbReference>
<dbReference type="KEGG" id="phy:AJ81_05365"/>
<dbReference type="EMBL" id="CP007141">
    <property type="protein sequence ID" value="AJC74747.1"/>
    <property type="molecule type" value="Genomic_DNA"/>
</dbReference>
<sequence>MIEISVHWKFTEPALIDEDTVCAIEDFFCRNNLKIFSFSDFIAKKVYSSAFGYTVVGEALLKLRLLAGNIGSVLRGILKLSVDGSTPVFADIDDIKPSNTGYLVLESSFGNLDVERLVRDCYQSYSGICREVFNSKPETLNLVPVFTKITENLYRVDLFGSDRMIELWNLIGFRFHDYRSFFYHQTDLPILKEICKKLRRRVE</sequence>